<name>A0A3M7P7X0_BRAPC</name>
<evidence type="ECO:0000313" key="2">
    <source>
        <dbReference type="EMBL" id="RMZ95181.1"/>
    </source>
</evidence>
<gene>
    <name evidence="2" type="ORF">BpHYR1_030477</name>
</gene>
<organism evidence="2 3">
    <name type="scientific">Brachionus plicatilis</name>
    <name type="common">Marine rotifer</name>
    <name type="synonym">Brachionus muelleri</name>
    <dbReference type="NCBI Taxonomy" id="10195"/>
    <lineage>
        <taxon>Eukaryota</taxon>
        <taxon>Metazoa</taxon>
        <taxon>Spiralia</taxon>
        <taxon>Gnathifera</taxon>
        <taxon>Rotifera</taxon>
        <taxon>Eurotatoria</taxon>
        <taxon>Monogononta</taxon>
        <taxon>Pseudotrocha</taxon>
        <taxon>Ploima</taxon>
        <taxon>Brachionidae</taxon>
        <taxon>Brachionus</taxon>
    </lineage>
</organism>
<accession>A0A3M7P7X0</accession>
<feature type="region of interest" description="Disordered" evidence="1">
    <location>
        <begin position="41"/>
        <end position="63"/>
    </location>
</feature>
<sequence length="105" mass="12206">MILMLMLEVIVFADRRSISYKKNEWLDRLLRSSVCLTESNEFRGRRGPRQLQPLHGPRPARENDKLLSVTLVQRDCPIRRDQESIRGWSKSSAMSRLEVGNSEHG</sequence>
<protein>
    <submittedName>
        <fullName evidence="2">Uncharacterized protein</fullName>
    </submittedName>
</protein>
<keyword evidence="3" id="KW-1185">Reference proteome</keyword>
<comment type="caution">
    <text evidence="2">The sequence shown here is derived from an EMBL/GenBank/DDBJ whole genome shotgun (WGS) entry which is preliminary data.</text>
</comment>
<dbReference type="Proteomes" id="UP000276133">
    <property type="component" value="Unassembled WGS sequence"/>
</dbReference>
<evidence type="ECO:0000256" key="1">
    <source>
        <dbReference type="SAM" id="MobiDB-lite"/>
    </source>
</evidence>
<dbReference type="AlphaFoldDB" id="A0A3M7P7X0"/>
<reference evidence="2 3" key="1">
    <citation type="journal article" date="2018" name="Sci. Rep.">
        <title>Genomic signatures of local adaptation to the degree of environmental predictability in rotifers.</title>
        <authorList>
            <person name="Franch-Gras L."/>
            <person name="Hahn C."/>
            <person name="Garcia-Roger E.M."/>
            <person name="Carmona M.J."/>
            <person name="Serra M."/>
            <person name="Gomez A."/>
        </authorList>
    </citation>
    <scope>NUCLEOTIDE SEQUENCE [LARGE SCALE GENOMIC DNA]</scope>
    <source>
        <strain evidence="2">HYR1</strain>
    </source>
</reference>
<dbReference type="EMBL" id="REGN01012527">
    <property type="protein sequence ID" value="RMZ95181.1"/>
    <property type="molecule type" value="Genomic_DNA"/>
</dbReference>
<evidence type="ECO:0000313" key="3">
    <source>
        <dbReference type="Proteomes" id="UP000276133"/>
    </source>
</evidence>
<proteinExistence type="predicted"/>